<dbReference type="PANTHER" id="PTHR43179:SF12">
    <property type="entry name" value="GALACTOFURANOSYLTRANSFERASE GLFT2"/>
    <property type="match status" value="1"/>
</dbReference>
<dbReference type="Gene3D" id="3.90.550.10">
    <property type="entry name" value="Spore Coat Polysaccharide Biosynthesis Protein SpsA, Chain A"/>
    <property type="match status" value="1"/>
</dbReference>
<dbReference type="STRING" id="118168.MC7420_6156"/>
<evidence type="ECO:0000256" key="4">
    <source>
        <dbReference type="ARBA" id="ARBA00022679"/>
    </source>
</evidence>
<name>B4VTG9_9CYAN</name>
<comment type="similarity">
    <text evidence="2">Belongs to the glycosyltransferase 2 family.</text>
</comment>
<accession>B4VTG9</accession>
<dbReference type="GO" id="GO:0016757">
    <property type="term" value="F:glycosyltransferase activity"/>
    <property type="evidence" value="ECO:0007669"/>
    <property type="project" value="UniProtKB-KW"/>
</dbReference>
<comment type="pathway">
    <text evidence="1">Cell wall biogenesis; cell wall polysaccharide biosynthesis.</text>
</comment>
<dbReference type="PANTHER" id="PTHR43179">
    <property type="entry name" value="RHAMNOSYLTRANSFERASE WBBL"/>
    <property type="match status" value="1"/>
</dbReference>
<dbReference type="AlphaFoldDB" id="B4VTG9"/>
<proteinExistence type="inferred from homology"/>
<dbReference type="EMBL" id="DS989852">
    <property type="protein sequence ID" value="EDX74678.1"/>
    <property type="molecule type" value="Genomic_DNA"/>
</dbReference>
<keyword evidence="3" id="KW-0328">Glycosyltransferase</keyword>
<evidence type="ECO:0000259" key="5">
    <source>
        <dbReference type="Pfam" id="PF00535"/>
    </source>
</evidence>
<dbReference type="InterPro" id="IPR029044">
    <property type="entry name" value="Nucleotide-diphossugar_trans"/>
</dbReference>
<evidence type="ECO:0000256" key="1">
    <source>
        <dbReference type="ARBA" id="ARBA00004776"/>
    </source>
</evidence>
<sequence length="299" mass="33847">MTRDRLAVLMTCYNRKPKTLACLAALYNQRLPSQWTMDVYLVDDSSTDGTAEAVRQMYPQVKILHGDGTLFWNGGMRLAWAEAMKQDYDYYLWLNDDTVLYPEAINTLLVNSHQLSKQGETHAIIVGSTQDPETGNLTYGGVIQRNWWHPFHFRKVPPTETVQRCDSMNGNCVLIPQCVVQLVGNLDPVLRHYAADYDYGLRAKSKGCTVWIAPDYVGICPRNSLSSGGSNSDHSLSQSLGKMNQPKGVRLEGATLISPREWKVFTQRHGGLLWLIYWLLPYRRVIGKLVLSKHQSSKP</sequence>
<dbReference type="Pfam" id="PF00535">
    <property type="entry name" value="Glycos_transf_2"/>
    <property type="match status" value="1"/>
</dbReference>
<dbReference type="RefSeq" id="WP_006102009.1">
    <property type="nucleotide sequence ID" value="NZ_DS989852.1"/>
</dbReference>
<evidence type="ECO:0000256" key="2">
    <source>
        <dbReference type="ARBA" id="ARBA00006739"/>
    </source>
</evidence>
<dbReference type="HOGENOM" id="CLU_023845_5_1_3"/>
<reference evidence="6 7" key="1">
    <citation type="submission" date="2008-07" db="EMBL/GenBank/DDBJ databases">
        <authorList>
            <person name="Tandeau de Marsac N."/>
            <person name="Ferriera S."/>
            <person name="Johnson J."/>
            <person name="Kravitz S."/>
            <person name="Beeson K."/>
            <person name="Sutton G."/>
            <person name="Rogers Y.-H."/>
            <person name="Friedman R."/>
            <person name="Frazier M."/>
            <person name="Venter J.C."/>
        </authorList>
    </citation>
    <scope>NUCLEOTIDE SEQUENCE [LARGE SCALE GENOMIC DNA]</scope>
    <source>
        <strain evidence="6 7">PCC 7420</strain>
    </source>
</reference>
<evidence type="ECO:0000313" key="7">
    <source>
        <dbReference type="Proteomes" id="UP000003835"/>
    </source>
</evidence>
<keyword evidence="4 6" id="KW-0808">Transferase</keyword>
<evidence type="ECO:0000256" key="3">
    <source>
        <dbReference type="ARBA" id="ARBA00022676"/>
    </source>
</evidence>
<feature type="domain" description="Glycosyltransferase 2-like" evidence="5">
    <location>
        <begin position="8"/>
        <end position="112"/>
    </location>
</feature>
<gene>
    <name evidence="6" type="ORF">MC7420_6156</name>
</gene>
<dbReference type="OrthoDB" id="9806824at2"/>
<dbReference type="InterPro" id="IPR001173">
    <property type="entry name" value="Glyco_trans_2-like"/>
</dbReference>
<organism evidence="6 7">
    <name type="scientific">Coleofasciculus chthonoplastes PCC 7420</name>
    <dbReference type="NCBI Taxonomy" id="118168"/>
    <lineage>
        <taxon>Bacteria</taxon>
        <taxon>Bacillati</taxon>
        <taxon>Cyanobacteriota</taxon>
        <taxon>Cyanophyceae</taxon>
        <taxon>Coleofasciculales</taxon>
        <taxon>Coleofasciculaceae</taxon>
        <taxon>Coleofasciculus</taxon>
    </lineage>
</organism>
<keyword evidence="7" id="KW-1185">Reference proteome</keyword>
<dbReference type="SUPFAM" id="SSF53448">
    <property type="entry name" value="Nucleotide-diphospho-sugar transferases"/>
    <property type="match status" value="1"/>
</dbReference>
<dbReference type="eggNOG" id="COG1216">
    <property type="taxonomic scope" value="Bacteria"/>
</dbReference>
<dbReference type="Proteomes" id="UP000003835">
    <property type="component" value="Unassembled WGS sequence"/>
</dbReference>
<evidence type="ECO:0000313" key="6">
    <source>
        <dbReference type="EMBL" id="EDX74678.1"/>
    </source>
</evidence>
<protein>
    <submittedName>
        <fullName evidence="6">Glycosyl transferase, group 2 family protein</fullName>
    </submittedName>
</protein>